<proteinExistence type="predicted"/>
<evidence type="ECO:0000313" key="1">
    <source>
        <dbReference type="EMBL" id="EGO01651.1"/>
    </source>
</evidence>
<protein>
    <submittedName>
        <fullName evidence="1">Uncharacterized protein</fullName>
    </submittedName>
</protein>
<evidence type="ECO:0000313" key="2">
    <source>
        <dbReference type="Proteomes" id="UP000008063"/>
    </source>
</evidence>
<dbReference type="InParanoid" id="F8PQZ4"/>
<dbReference type="EMBL" id="GL945477">
    <property type="protein sequence ID" value="EGO01651.1"/>
    <property type="molecule type" value="Genomic_DNA"/>
</dbReference>
<sequence length="65" mass="7406">MVKHFGLNEEKPVATPLEPRLMLGNNQSPATPKQYDEMCNIPYQEALSSIRIQTSLFFGVQRNNL</sequence>
<dbReference type="HOGENOM" id="CLU_204263_1_0_1"/>
<keyword evidence="2" id="KW-1185">Reference proteome</keyword>
<name>F8PQZ4_SERL3</name>
<reference evidence="2" key="1">
    <citation type="journal article" date="2011" name="Science">
        <title>The plant cell wall-decomposing machinery underlies the functional diversity of forest fungi.</title>
        <authorList>
            <person name="Eastwood D.C."/>
            <person name="Floudas D."/>
            <person name="Binder M."/>
            <person name="Majcherczyk A."/>
            <person name="Schneider P."/>
            <person name="Aerts A."/>
            <person name="Asiegbu F.O."/>
            <person name="Baker S.E."/>
            <person name="Barry K."/>
            <person name="Bendiksby M."/>
            <person name="Blumentritt M."/>
            <person name="Coutinho P.M."/>
            <person name="Cullen D."/>
            <person name="de Vries R.P."/>
            <person name="Gathman A."/>
            <person name="Goodell B."/>
            <person name="Henrissat B."/>
            <person name="Ihrmark K."/>
            <person name="Kauserud H."/>
            <person name="Kohler A."/>
            <person name="LaButti K."/>
            <person name="Lapidus A."/>
            <person name="Lavin J.L."/>
            <person name="Lee Y.-H."/>
            <person name="Lindquist E."/>
            <person name="Lilly W."/>
            <person name="Lucas S."/>
            <person name="Morin E."/>
            <person name="Murat C."/>
            <person name="Oguiza J.A."/>
            <person name="Park J."/>
            <person name="Pisabarro A.G."/>
            <person name="Riley R."/>
            <person name="Rosling A."/>
            <person name="Salamov A."/>
            <person name="Schmidt O."/>
            <person name="Schmutz J."/>
            <person name="Skrede I."/>
            <person name="Stenlid J."/>
            <person name="Wiebenga A."/>
            <person name="Xie X."/>
            <person name="Kuees U."/>
            <person name="Hibbett D.S."/>
            <person name="Hoffmeister D."/>
            <person name="Hoegberg N."/>
            <person name="Martin F."/>
            <person name="Grigoriev I.V."/>
            <person name="Watkinson S.C."/>
        </authorList>
    </citation>
    <scope>NUCLEOTIDE SEQUENCE [LARGE SCALE GENOMIC DNA]</scope>
    <source>
        <strain evidence="2">strain S7.3</strain>
    </source>
</reference>
<accession>F8PQZ4</accession>
<gene>
    <name evidence="1" type="ORF">SERLA73DRAFT_70821</name>
</gene>
<dbReference type="Proteomes" id="UP000008063">
    <property type="component" value="Unassembled WGS sequence"/>
</dbReference>
<organism evidence="2">
    <name type="scientific">Serpula lacrymans var. lacrymans (strain S7.3)</name>
    <name type="common">Dry rot fungus</name>
    <dbReference type="NCBI Taxonomy" id="936435"/>
    <lineage>
        <taxon>Eukaryota</taxon>
        <taxon>Fungi</taxon>
        <taxon>Dikarya</taxon>
        <taxon>Basidiomycota</taxon>
        <taxon>Agaricomycotina</taxon>
        <taxon>Agaricomycetes</taxon>
        <taxon>Agaricomycetidae</taxon>
        <taxon>Boletales</taxon>
        <taxon>Coniophorineae</taxon>
        <taxon>Serpulaceae</taxon>
        <taxon>Serpula</taxon>
    </lineage>
</organism>
<dbReference type="AlphaFoldDB" id="F8PQZ4"/>